<evidence type="ECO:0000313" key="2">
    <source>
        <dbReference type="Proteomes" id="UP000469430"/>
    </source>
</evidence>
<dbReference type="EMBL" id="WTYJ01000001">
    <property type="protein sequence ID" value="MXO98980.1"/>
    <property type="molecule type" value="Genomic_DNA"/>
</dbReference>
<evidence type="ECO:0000313" key="1">
    <source>
        <dbReference type="EMBL" id="MXO98980.1"/>
    </source>
</evidence>
<keyword evidence="2" id="KW-1185">Reference proteome</keyword>
<name>A0A6I4TUW1_9SPHN</name>
<dbReference type="Proteomes" id="UP000469430">
    <property type="component" value="Unassembled WGS sequence"/>
</dbReference>
<protein>
    <recommendedName>
        <fullName evidence="3">ASCH domain-containing protein</fullName>
    </recommendedName>
</protein>
<proteinExistence type="predicted"/>
<dbReference type="OrthoDB" id="72471at2"/>
<reference evidence="1 2" key="1">
    <citation type="submission" date="2019-12" db="EMBL/GenBank/DDBJ databases">
        <title>Genomic-based taxomic classification of the family Erythrobacteraceae.</title>
        <authorList>
            <person name="Xu L."/>
        </authorList>
    </citation>
    <scope>NUCLEOTIDE SEQUENCE [LARGE SCALE GENOMIC DNA]</scope>
    <source>
        <strain evidence="1 2">S36</strain>
    </source>
</reference>
<comment type="caution">
    <text evidence="1">The sequence shown here is derived from an EMBL/GenBank/DDBJ whole genome shotgun (WGS) entry which is preliminary data.</text>
</comment>
<gene>
    <name evidence="1" type="ORF">GRI97_08260</name>
</gene>
<accession>A0A6I4TUW1</accession>
<sequence>MADRPIIFSAPMVRALLDGRKTQTRRLINPQPPGCVTSAGVIARTGQGQTDEWSWLSGDPADMDSWGFEGEFKARYRPGDRLYVREAWAPLSACTHNDPGSQAAADNGFYKADDSTVEGEIDRWRPSIHMPRSASRMTLQVSEVRVQRLQDISEEDALAEGIGQYGRFFGLPDADWDAAELTAQAAFQRVWSSLHTAPGTTWDDNPWIVVVTFEVIKGNIDALPAREAEAA</sequence>
<dbReference type="AlphaFoldDB" id="A0A6I4TUW1"/>
<organism evidence="1 2">
    <name type="scientific">Croceibacterium xixiisoli</name>
    <dbReference type="NCBI Taxonomy" id="1476466"/>
    <lineage>
        <taxon>Bacteria</taxon>
        <taxon>Pseudomonadati</taxon>
        <taxon>Pseudomonadota</taxon>
        <taxon>Alphaproteobacteria</taxon>
        <taxon>Sphingomonadales</taxon>
        <taxon>Erythrobacteraceae</taxon>
        <taxon>Croceibacterium</taxon>
    </lineage>
</organism>
<dbReference type="Gene3D" id="3.10.400.10">
    <property type="entry name" value="Sulfate adenylyltransferase"/>
    <property type="match status" value="1"/>
</dbReference>
<evidence type="ECO:0008006" key="3">
    <source>
        <dbReference type="Google" id="ProtNLM"/>
    </source>
</evidence>